<evidence type="ECO:0000313" key="1">
    <source>
        <dbReference type="EMBL" id="OIQ72284.1"/>
    </source>
</evidence>
<dbReference type="EMBL" id="MLJW01003339">
    <property type="protein sequence ID" value="OIQ72284.1"/>
    <property type="molecule type" value="Genomic_DNA"/>
</dbReference>
<reference evidence="1" key="1">
    <citation type="submission" date="2016-10" db="EMBL/GenBank/DDBJ databases">
        <title>Sequence of Gallionella enrichment culture.</title>
        <authorList>
            <person name="Poehlein A."/>
            <person name="Muehling M."/>
            <person name="Daniel R."/>
        </authorList>
    </citation>
    <scope>NUCLEOTIDE SEQUENCE</scope>
</reference>
<accession>A0A1J5PXJ5</accession>
<protein>
    <submittedName>
        <fullName evidence="1">Uncharacterized protein</fullName>
    </submittedName>
</protein>
<gene>
    <name evidence="1" type="ORF">GALL_460880</name>
</gene>
<comment type="caution">
    <text evidence="1">The sequence shown here is derived from an EMBL/GenBank/DDBJ whole genome shotgun (WGS) entry which is preliminary data.</text>
</comment>
<name>A0A1J5PXJ5_9ZZZZ</name>
<dbReference type="AlphaFoldDB" id="A0A1J5PXJ5"/>
<organism evidence="1">
    <name type="scientific">mine drainage metagenome</name>
    <dbReference type="NCBI Taxonomy" id="410659"/>
    <lineage>
        <taxon>unclassified sequences</taxon>
        <taxon>metagenomes</taxon>
        <taxon>ecological metagenomes</taxon>
    </lineage>
</organism>
<proteinExistence type="predicted"/>
<sequence>MMLQELGDLERVVVDAVHAQRQGFDALQDQECVERRQGSPGVAQRNHAGAANVSRRAKGFGVNHAVVAWVRLIEAVEPGLVLGPGELAGVDDRPAQAVAVPTQVFGE</sequence>